<organism evidence="1 2">
    <name type="scientific">Patella caerulea</name>
    <name type="common">Rayed Mediterranean limpet</name>
    <dbReference type="NCBI Taxonomy" id="87958"/>
    <lineage>
        <taxon>Eukaryota</taxon>
        <taxon>Metazoa</taxon>
        <taxon>Spiralia</taxon>
        <taxon>Lophotrochozoa</taxon>
        <taxon>Mollusca</taxon>
        <taxon>Gastropoda</taxon>
        <taxon>Patellogastropoda</taxon>
        <taxon>Patelloidea</taxon>
        <taxon>Patellidae</taxon>
        <taxon>Patella</taxon>
    </lineage>
</organism>
<comment type="caution">
    <text evidence="1">The sequence shown here is derived from an EMBL/GenBank/DDBJ whole genome shotgun (WGS) entry which is preliminary data.</text>
</comment>
<dbReference type="EMBL" id="JAZGQO010000014">
    <property type="protein sequence ID" value="KAK6171022.1"/>
    <property type="molecule type" value="Genomic_DNA"/>
</dbReference>
<evidence type="ECO:0008006" key="3">
    <source>
        <dbReference type="Google" id="ProtNLM"/>
    </source>
</evidence>
<evidence type="ECO:0000313" key="1">
    <source>
        <dbReference type="EMBL" id="KAK6171022.1"/>
    </source>
</evidence>
<proteinExistence type="predicted"/>
<dbReference type="InterPro" id="IPR012337">
    <property type="entry name" value="RNaseH-like_sf"/>
</dbReference>
<accession>A0AAN8J6W9</accession>
<dbReference type="SUPFAM" id="SSF53098">
    <property type="entry name" value="Ribonuclease H-like"/>
    <property type="match status" value="1"/>
</dbReference>
<evidence type="ECO:0000313" key="2">
    <source>
        <dbReference type="Proteomes" id="UP001347796"/>
    </source>
</evidence>
<gene>
    <name evidence="1" type="ORF">SNE40_019285</name>
</gene>
<name>A0AAN8J6W9_PATCE</name>
<dbReference type="Proteomes" id="UP001347796">
    <property type="component" value="Unassembled WGS sequence"/>
</dbReference>
<dbReference type="AlphaFoldDB" id="A0AAN8J6W9"/>
<sequence length="313" mass="35655">MDIVCISVTDELGNTFVVETVDTPGESHTGEYLYGLTVNCIKKVEGKYGCEVKSFVTDNASNMVKMRDQLLKIQDSDLDHSVLAYGCSSHWLNLLSNDLEVKGIKEHIVSICKYFRNTHIPAAWYKAEKTIRLVLPQEVRWNSLAVCLQSYINNWPILIKICEDHRGDIDNDISKKVSDLAIKRNCEDYLAIMKTISEALDKTQSETCNIVYIWKELEASLKPLLSKANLEKFHKRMHAILTPCHYLSYMLNPKYYPGKLTSQEDDSAMQCVLGCFCFDKKKCFFPTLVIASIATENIGYLLCVESLRKRHGS</sequence>
<protein>
    <recommendedName>
        <fullName evidence="3">DUF659 domain-containing protein</fullName>
    </recommendedName>
</protein>
<reference evidence="1 2" key="1">
    <citation type="submission" date="2024-01" db="EMBL/GenBank/DDBJ databases">
        <title>The genome of the rayed Mediterranean limpet Patella caerulea (Linnaeus, 1758).</title>
        <authorList>
            <person name="Anh-Thu Weber A."/>
            <person name="Halstead-Nussloch G."/>
        </authorList>
    </citation>
    <scope>NUCLEOTIDE SEQUENCE [LARGE SCALE GENOMIC DNA]</scope>
    <source>
        <strain evidence="1">AATW-2023a</strain>
        <tissue evidence="1">Whole specimen</tissue>
    </source>
</reference>
<keyword evidence="2" id="KW-1185">Reference proteome</keyword>